<feature type="domain" description="Lactate/malate dehydrogenase C-terminal" evidence="6">
    <location>
        <begin position="145"/>
        <end position="303"/>
    </location>
</feature>
<dbReference type="EMBL" id="CP086654">
    <property type="protein sequence ID" value="UEX90154.1"/>
    <property type="molecule type" value="Genomic_DNA"/>
</dbReference>
<dbReference type="PIRSF" id="PIRSF000102">
    <property type="entry name" value="Lac_mal_DH"/>
    <property type="match status" value="1"/>
</dbReference>
<dbReference type="PANTHER" id="PTHR43128:SF16">
    <property type="entry name" value="L-LACTATE DEHYDROGENASE"/>
    <property type="match status" value="1"/>
</dbReference>
<proteinExistence type="inferred from homology"/>
<keyword evidence="8" id="KW-1185">Reference proteome</keyword>
<dbReference type="SUPFAM" id="SSF56327">
    <property type="entry name" value="LDH C-terminal domain-like"/>
    <property type="match status" value="1"/>
</dbReference>
<feature type="domain" description="Lactate/malate dehydrogenase N-terminal" evidence="5">
    <location>
        <begin position="1"/>
        <end position="142"/>
    </location>
</feature>
<gene>
    <name evidence="7" type="ORF">LN051_00290</name>
</gene>
<evidence type="ECO:0000256" key="2">
    <source>
        <dbReference type="ARBA" id="ARBA00023002"/>
    </source>
</evidence>
<reference evidence="7 8" key="1">
    <citation type="journal article" date="2022" name="Pathogens">
        <title>Staphylococcus ratti sp. nov. Isolated from a Lab Rat.</title>
        <authorList>
            <person name="Kovarovic V."/>
            <person name="Sedlacek I."/>
            <person name="Petras P."/>
            <person name="Kralova S."/>
            <person name="Maslanova I."/>
            <person name="Svec P."/>
            <person name="Neumann-Schaal M."/>
            <person name="Botka T."/>
            <person name="Gelbicova T."/>
            <person name="Stankova E."/>
            <person name="Doskar J."/>
            <person name="Pantucek R."/>
        </authorList>
    </citation>
    <scope>NUCLEOTIDE SEQUENCE [LARGE SCALE GENOMIC DNA]</scope>
    <source>
        <strain evidence="7 8">CCM 9025</strain>
    </source>
</reference>
<comment type="similarity">
    <text evidence="1">Belongs to the LDH/MDH superfamily. LDH family.</text>
</comment>
<dbReference type="InterPro" id="IPR036291">
    <property type="entry name" value="NAD(P)-bd_dom_sf"/>
</dbReference>
<keyword evidence="2 4" id="KW-0560">Oxidoreductase</keyword>
<accession>A0ABY3PD43</accession>
<evidence type="ECO:0000256" key="1">
    <source>
        <dbReference type="ARBA" id="ARBA00006054"/>
    </source>
</evidence>
<dbReference type="Gene3D" id="3.40.50.720">
    <property type="entry name" value="NAD(P)-binding Rossmann-like Domain"/>
    <property type="match status" value="1"/>
</dbReference>
<dbReference type="Proteomes" id="UP001197626">
    <property type="component" value="Chromosome"/>
</dbReference>
<dbReference type="InterPro" id="IPR001236">
    <property type="entry name" value="Lactate/malate_DH_N"/>
</dbReference>
<dbReference type="SUPFAM" id="SSF51735">
    <property type="entry name" value="NAD(P)-binding Rossmann-fold domains"/>
    <property type="match status" value="1"/>
</dbReference>
<keyword evidence="3" id="KW-0520">NAD</keyword>
<dbReference type="Gene3D" id="3.90.110.10">
    <property type="entry name" value="Lactate dehydrogenase/glycoside hydrolase, family 4, C-terminal"/>
    <property type="match status" value="1"/>
</dbReference>
<protein>
    <submittedName>
        <fullName evidence="7">Lactate dehydrogenase</fullName>
    </submittedName>
</protein>
<evidence type="ECO:0000256" key="3">
    <source>
        <dbReference type="ARBA" id="ARBA00023027"/>
    </source>
</evidence>
<evidence type="ECO:0000256" key="4">
    <source>
        <dbReference type="RuleBase" id="RU003369"/>
    </source>
</evidence>
<dbReference type="InterPro" id="IPR015955">
    <property type="entry name" value="Lactate_DH/Glyco_Ohase_4_C"/>
</dbReference>
<dbReference type="PANTHER" id="PTHR43128">
    <property type="entry name" value="L-2-HYDROXYCARBOXYLATE DEHYDROGENASE (NAD(P)(+))"/>
    <property type="match status" value="1"/>
</dbReference>
<sequence length="308" mass="34181">MKLGIIGVGKVGSQLLTDVQYTNLFSQIVVIDSNRERAYGEVLDHRHAQGLKSTNHIDIVSGDYDDLKDADVVVVTASVPMDAEISDRTTLTKGNIAIVENIMNRIYQVTTQPLIIFISNPVDAMTYIATQTNDYPNKKIMGTGTLLESARFRTLIADHYDIDPKNVEGFVIGEHGKNAVPVWSKVTISGMTLDEFEQLSDQPSIDKTTISQQIVKVAFDVLKSKGWTNTAISKTTIELIKSLVLNEKSILPITSLYAHQQVAISLPTRISSQGIEHVFDISLDDNERQQFEAAQSYIKATIDIKNQR</sequence>
<evidence type="ECO:0000259" key="6">
    <source>
        <dbReference type="Pfam" id="PF02866"/>
    </source>
</evidence>
<dbReference type="InterPro" id="IPR022383">
    <property type="entry name" value="Lactate/malate_DH_C"/>
</dbReference>
<dbReference type="RefSeq" id="WP_229292651.1">
    <property type="nucleotide sequence ID" value="NZ_CP086654.1"/>
</dbReference>
<dbReference type="InterPro" id="IPR001557">
    <property type="entry name" value="L-lactate/malate_DH"/>
</dbReference>
<evidence type="ECO:0000313" key="7">
    <source>
        <dbReference type="EMBL" id="UEX90154.1"/>
    </source>
</evidence>
<evidence type="ECO:0000259" key="5">
    <source>
        <dbReference type="Pfam" id="PF00056"/>
    </source>
</evidence>
<dbReference type="Pfam" id="PF02866">
    <property type="entry name" value="Ldh_1_C"/>
    <property type="match status" value="1"/>
</dbReference>
<dbReference type="PRINTS" id="PR00086">
    <property type="entry name" value="LLDHDRGNASE"/>
</dbReference>
<organism evidence="7 8">
    <name type="scientific">Staphylococcus ratti</name>
    <dbReference type="NCBI Taxonomy" id="2892440"/>
    <lineage>
        <taxon>Bacteria</taxon>
        <taxon>Bacillati</taxon>
        <taxon>Bacillota</taxon>
        <taxon>Bacilli</taxon>
        <taxon>Bacillales</taxon>
        <taxon>Staphylococcaceae</taxon>
        <taxon>Staphylococcus</taxon>
    </lineage>
</organism>
<evidence type="ECO:0000313" key="8">
    <source>
        <dbReference type="Proteomes" id="UP001197626"/>
    </source>
</evidence>
<name>A0ABY3PD43_9STAP</name>
<dbReference type="Pfam" id="PF00056">
    <property type="entry name" value="Ldh_1_N"/>
    <property type="match status" value="1"/>
</dbReference>